<dbReference type="Proteomes" id="UP000291832">
    <property type="component" value="Unassembled WGS sequence"/>
</dbReference>
<dbReference type="RefSeq" id="WP_198677574.1">
    <property type="nucleotide sequence ID" value="NZ_QYAG01000002.1"/>
</dbReference>
<evidence type="ECO:0000259" key="2">
    <source>
        <dbReference type="Pfam" id="PF13649"/>
    </source>
</evidence>
<dbReference type="AlphaFoldDB" id="A0A4Q7TQC5"/>
<feature type="region of interest" description="Disordered" evidence="1">
    <location>
        <begin position="500"/>
        <end position="538"/>
    </location>
</feature>
<protein>
    <submittedName>
        <fullName evidence="3">Methyltransferase family protein</fullName>
    </submittedName>
</protein>
<evidence type="ECO:0000313" key="4">
    <source>
        <dbReference type="Proteomes" id="UP000291832"/>
    </source>
</evidence>
<dbReference type="InterPro" id="IPR041698">
    <property type="entry name" value="Methyltransf_25"/>
</dbReference>
<gene>
    <name evidence="3" type="ORF">EV139_2673</name>
</gene>
<organism evidence="3 4">
    <name type="scientific">Leucobacter luti</name>
    <dbReference type="NCBI Taxonomy" id="340320"/>
    <lineage>
        <taxon>Bacteria</taxon>
        <taxon>Bacillati</taxon>
        <taxon>Actinomycetota</taxon>
        <taxon>Actinomycetes</taxon>
        <taxon>Micrococcales</taxon>
        <taxon>Microbacteriaceae</taxon>
        <taxon>Leucobacter</taxon>
    </lineage>
</organism>
<dbReference type="Gene3D" id="3.40.50.150">
    <property type="entry name" value="Vaccinia Virus protein VP39"/>
    <property type="match status" value="1"/>
</dbReference>
<dbReference type="InterPro" id="IPR029063">
    <property type="entry name" value="SAM-dependent_MTases_sf"/>
</dbReference>
<keyword evidence="3" id="KW-0489">Methyltransferase</keyword>
<dbReference type="Pfam" id="PF13649">
    <property type="entry name" value="Methyltransf_25"/>
    <property type="match status" value="1"/>
</dbReference>
<evidence type="ECO:0000313" key="3">
    <source>
        <dbReference type="EMBL" id="RZT62964.1"/>
    </source>
</evidence>
<reference evidence="3 4" key="1">
    <citation type="journal article" date="2015" name="Stand. Genomic Sci.">
        <title>Genomic Encyclopedia of Bacterial and Archaeal Type Strains, Phase III: the genomes of soil and plant-associated and newly described type strains.</title>
        <authorList>
            <person name="Whitman W.B."/>
            <person name="Woyke T."/>
            <person name="Klenk H.P."/>
            <person name="Zhou Y."/>
            <person name="Lilburn T.G."/>
            <person name="Beck B.J."/>
            <person name="De Vos P."/>
            <person name="Vandamme P."/>
            <person name="Eisen J.A."/>
            <person name="Garrity G."/>
            <person name="Hugenholtz P."/>
            <person name="Kyrpides N.C."/>
        </authorList>
    </citation>
    <scope>NUCLEOTIDE SEQUENCE [LARGE SCALE GENOMIC DNA]</scope>
    <source>
        <strain evidence="3 4">RF6</strain>
    </source>
</reference>
<accession>A0A4Q7TQC5</accession>
<keyword evidence="4" id="KW-1185">Reference proteome</keyword>
<sequence>MNLDASTQLLTVAEISPSTASIDVCFDGARVWSIDVRDEDPSTAPHAFAWPDALRPHLTGRTRVSVHDSATGAELGAVAVAFDAAPVRTSVVDASGSPLVINKWGRLGVALEAMGAATQRLILDRTYELIALLDRIGLPGFIVGGTLLGGVRTGKLLPHDDDADIAYLSAHSSPVDVAVEAFAVGAQLAEAGYEIRRHSATHMQLLFRDDAGAILHYIDVFAAFFSADGLINQPFHVRGELRRDELLPFSTVEIDGTGLPAPADPAAWLTINYDANWRTPIPGYVLDTPEETRRRFENWFGAFNLHREFWDERFAGEANGGGRAAGAWESGAAWLVEEATAFTAPTLVDLGSGDGAVTRRLAAAGAGRRALGLDFSEMALARARAASDDDDDAANPVSFAHANLYRLTALAAPTANGVAGAFDAVANHLFEQLGHRGREQGWRLLRMALRSGGSARFTFNAHHAPDVTFEDPTGWHLAERELAAEAAHYGLRAEFVPLEPAAGSDPTRSPVGVRVHLAGDPAPSTPRQSTTPETRRHV</sequence>
<proteinExistence type="predicted"/>
<dbReference type="SUPFAM" id="SSF53335">
    <property type="entry name" value="S-adenosyl-L-methionine-dependent methyltransferases"/>
    <property type="match status" value="1"/>
</dbReference>
<feature type="domain" description="Methyltransferase" evidence="2">
    <location>
        <begin position="348"/>
        <end position="453"/>
    </location>
</feature>
<dbReference type="EMBL" id="SHKI01000006">
    <property type="protein sequence ID" value="RZT62964.1"/>
    <property type="molecule type" value="Genomic_DNA"/>
</dbReference>
<dbReference type="GO" id="GO:0032259">
    <property type="term" value="P:methylation"/>
    <property type="evidence" value="ECO:0007669"/>
    <property type="project" value="UniProtKB-KW"/>
</dbReference>
<dbReference type="GO" id="GO:0008168">
    <property type="term" value="F:methyltransferase activity"/>
    <property type="evidence" value="ECO:0007669"/>
    <property type="project" value="UniProtKB-KW"/>
</dbReference>
<evidence type="ECO:0000256" key="1">
    <source>
        <dbReference type="SAM" id="MobiDB-lite"/>
    </source>
</evidence>
<keyword evidence="3" id="KW-0808">Transferase</keyword>
<name>A0A4Q7TQC5_9MICO</name>
<comment type="caution">
    <text evidence="3">The sequence shown here is derived from an EMBL/GenBank/DDBJ whole genome shotgun (WGS) entry which is preliminary data.</text>
</comment>